<dbReference type="EMBL" id="FNNC01000001">
    <property type="protein sequence ID" value="SDW12169.1"/>
    <property type="molecule type" value="Genomic_DNA"/>
</dbReference>
<sequence>MIWKVYLVQKMKKVINVGGNKEGRFEIKKLRLKSLNYDVIDEEVLNENKGKIDIRFNIGSTKIVIIEE</sequence>
<accession>A0A1H2R0H6</accession>
<name>A0A1H2R0H6_9BACI</name>
<dbReference type="STRING" id="1122204.SAMN05421781_0517"/>
<reference evidence="1 2" key="1">
    <citation type="submission" date="2016-10" db="EMBL/GenBank/DDBJ databases">
        <authorList>
            <person name="de Groot N.N."/>
        </authorList>
    </citation>
    <scope>NUCLEOTIDE SEQUENCE [LARGE SCALE GENOMIC DNA]</scope>
    <source>
        <strain evidence="1 2">DSM 23126</strain>
    </source>
</reference>
<gene>
    <name evidence="1" type="ORF">SAMN05421781_0517</name>
</gene>
<dbReference type="Proteomes" id="UP000199488">
    <property type="component" value="Unassembled WGS sequence"/>
</dbReference>
<proteinExistence type="predicted"/>
<evidence type="ECO:0000313" key="1">
    <source>
        <dbReference type="EMBL" id="SDW12169.1"/>
    </source>
</evidence>
<organism evidence="1 2">
    <name type="scientific">Marinococcus luteus</name>
    <dbReference type="NCBI Taxonomy" id="1122204"/>
    <lineage>
        <taxon>Bacteria</taxon>
        <taxon>Bacillati</taxon>
        <taxon>Bacillota</taxon>
        <taxon>Bacilli</taxon>
        <taxon>Bacillales</taxon>
        <taxon>Bacillaceae</taxon>
        <taxon>Marinococcus</taxon>
    </lineage>
</organism>
<protein>
    <submittedName>
        <fullName evidence="1">Uncharacterized protein</fullName>
    </submittedName>
</protein>
<keyword evidence="2" id="KW-1185">Reference proteome</keyword>
<dbReference type="AlphaFoldDB" id="A0A1H2R0H6"/>
<evidence type="ECO:0000313" key="2">
    <source>
        <dbReference type="Proteomes" id="UP000199488"/>
    </source>
</evidence>